<name>A0A814MTX8_9BILA</name>
<organism evidence="1 2">
    <name type="scientific">Brachionus calyciflorus</name>
    <dbReference type="NCBI Taxonomy" id="104777"/>
    <lineage>
        <taxon>Eukaryota</taxon>
        <taxon>Metazoa</taxon>
        <taxon>Spiralia</taxon>
        <taxon>Gnathifera</taxon>
        <taxon>Rotifera</taxon>
        <taxon>Eurotatoria</taxon>
        <taxon>Monogononta</taxon>
        <taxon>Pseudotrocha</taxon>
        <taxon>Ploima</taxon>
        <taxon>Brachionidae</taxon>
        <taxon>Brachionus</taxon>
    </lineage>
</organism>
<protein>
    <submittedName>
        <fullName evidence="1">Uncharacterized protein</fullName>
    </submittedName>
</protein>
<proteinExistence type="predicted"/>
<dbReference type="Proteomes" id="UP000663879">
    <property type="component" value="Unassembled WGS sequence"/>
</dbReference>
<dbReference type="EMBL" id="CAJNOC010006676">
    <property type="protein sequence ID" value="CAF1083058.1"/>
    <property type="molecule type" value="Genomic_DNA"/>
</dbReference>
<comment type="caution">
    <text evidence="1">The sequence shown here is derived from an EMBL/GenBank/DDBJ whole genome shotgun (WGS) entry which is preliminary data.</text>
</comment>
<accession>A0A814MTX8</accession>
<dbReference type="OrthoDB" id="10029846at2759"/>
<reference evidence="1" key="1">
    <citation type="submission" date="2021-02" db="EMBL/GenBank/DDBJ databases">
        <authorList>
            <person name="Nowell W R."/>
        </authorList>
    </citation>
    <scope>NUCLEOTIDE SEQUENCE</scope>
    <source>
        <strain evidence="1">Ploen Becks lab</strain>
    </source>
</reference>
<sequence>MADLNEELIPFIKSFNKQWLNGSISPEIWNHYKSQKRTNNDLEGFHSKLTKFLPKYHPKFSDILNCINREDSKTTNAYLRPNKKSKQAKREVEKDLKILMIHEEFERNNISFKDYFDNLTHQVMSPYEQDLDLDFQVVDFDIDDSADEQPIAETSSKIKVKKLTNNYKSVNYIGDIENRLSFLKSEKKNAIEEVGQASSLKYKTDSDNEIDQPKMACKQENKIETENKNVKNITDNLITVDDEI</sequence>
<evidence type="ECO:0000313" key="1">
    <source>
        <dbReference type="EMBL" id="CAF1083058.1"/>
    </source>
</evidence>
<evidence type="ECO:0000313" key="2">
    <source>
        <dbReference type="Proteomes" id="UP000663879"/>
    </source>
</evidence>
<gene>
    <name evidence="1" type="ORF">OXX778_LOCUS20285</name>
</gene>
<dbReference type="AlphaFoldDB" id="A0A814MTX8"/>
<keyword evidence="2" id="KW-1185">Reference proteome</keyword>